<accession>A0ACC1M8U4</accession>
<proteinExistence type="predicted"/>
<keyword evidence="2" id="KW-1185">Reference proteome</keyword>
<protein>
    <submittedName>
        <fullName evidence="1">Uncharacterized protein</fullName>
    </submittedName>
</protein>
<evidence type="ECO:0000313" key="2">
    <source>
        <dbReference type="Proteomes" id="UP001139981"/>
    </source>
</evidence>
<dbReference type="Proteomes" id="UP001139981">
    <property type="component" value="Unassembled WGS sequence"/>
</dbReference>
<evidence type="ECO:0000313" key="1">
    <source>
        <dbReference type="EMBL" id="KAJ2899531.1"/>
    </source>
</evidence>
<reference evidence="1" key="1">
    <citation type="submission" date="2022-07" db="EMBL/GenBank/DDBJ databases">
        <title>Phylogenomic reconstructions and comparative analyses of Kickxellomycotina fungi.</title>
        <authorList>
            <person name="Reynolds N.K."/>
            <person name="Stajich J.E."/>
            <person name="Barry K."/>
            <person name="Grigoriev I.V."/>
            <person name="Crous P."/>
            <person name="Smith M.E."/>
        </authorList>
    </citation>
    <scope>NUCLEOTIDE SEQUENCE</scope>
    <source>
        <strain evidence="1">CBS 190363</strain>
    </source>
</reference>
<comment type="caution">
    <text evidence="1">The sequence shown here is derived from an EMBL/GenBank/DDBJ whole genome shotgun (WGS) entry which is preliminary data.</text>
</comment>
<organism evidence="1 2">
    <name type="scientific">Coemansia aciculifera</name>
    <dbReference type="NCBI Taxonomy" id="417176"/>
    <lineage>
        <taxon>Eukaryota</taxon>
        <taxon>Fungi</taxon>
        <taxon>Fungi incertae sedis</taxon>
        <taxon>Zoopagomycota</taxon>
        <taxon>Kickxellomycotina</taxon>
        <taxon>Kickxellomycetes</taxon>
        <taxon>Kickxellales</taxon>
        <taxon>Kickxellaceae</taxon>
        <taxon>Coemansia</taxon>
    </lineage>
</organism>
<dbReference type="EMBL" id="JANBVB010000024">
    <property type="protein sequence ID" value="KAJ2899531.1"/>
    <property type="molecule type" value="Genomic_DNA"/>
</dbReference>
<name>A0ACC1M8U4_9FUNG</name>
<gene>
    <name evidence="1" type="ORF">IWW38_000938</name>
</gene>
<sequence>MQHLTAGSPPRGASAPPNTLAPSDNTQLAGAVRYLDALDIFTRGDLERVRAMVPRWMSEYTSASSSPQKDVKGDPLISSCTPLHLAVQCPRKDVIAAILDTGLVPVDAADAHGMTALHLAAKTSRKDVVKMLLRHSADDMLLDSQGQDALAYALDPEVAAVIQDHRSEVVRATTSRLVSLVRNNDSAGVKALLGNVAESARINLAVREPDSGATLLHLAVQNNMLDLARWAITEGIDVFAVDKAGNLAEKYAGAEHHRMRELLSQAPMGSARTALSGRAPKFSGELSKWTNYAGGWKARWLELEDGVLSYYKNKADADSSCRGAINLRIAKIVMAKEKSQFEVLGKGSIKYRLRASDPQVAKQWVHLLNVSKQWALENYTKTSGNASAESESTHATDSQSRARTSSLLRTNASAETESTHATETRARGASMSSVADNPVSPPGATMSRVSSMMSNPSDDDDDDDDNLYIARDAFFSTLAELRSQLFIQDRLLEGLGKSRHSSNPSSNQLLTSPEERSQYLSIAAQTGDQTRVLLDALDRAYRSSISGWQTRLRHEQERIDMLADSLRAAVVKSSESTQQIASPVVPSLPAAATMPLEAIAAGGDIDEEEEDEDEDDFADATEEFFDTASLLTMTRAATAEYESADALPPADTSIAALPEALAKPLDLTALSGYSSSAANIRCSLPEITTGGPSLNLWSVIKGAIGKDLSKISVPVFFNEPTSFLQRFTEDMEYCDLLEIATMVPRSEDRTLFVAGFAMSNYASTFGRIAKPFNPLLGETFEYVRPDKKYRALSEQVEHHPPISACWVEGKSYVYHADTNIKSKFNGGSLTVVPTGVCHVELKLPLAFLDRDEERSAGDPRQPPRINEKEGYFVEHYTWNKLTTNVNGIMIANFWIEHVGDLQVVNHRTGDCTKITFLPSGWTGKNKFKVTGEARNRRGEPVYEIAGDWTSKLVAKPVGTGASATANARHASDDDMVKFPASDMSSNGNDAVKFAATNAVDVPRRPFVLWKINERQLTANTYHLTTYAMSLNDRPPELEPYLCPTDSRFRPDQRAMETGAYELADREKSRLENKQRATRRRREQGELPAWKPRWFVRDTDADSGESFWRFNDEYWTERESAAAKSKETKPIEAWTDVQDIF</sequence>